<name>A0A1I8BKY0_MELHA</name>
<proteinExistence type="predicted"/>
<reference evidence="2" key="1">
    <citation type="submission" date="2016-11" db="UniProtKB">
        <authorList>
            <consortium name="WormBaseParasite"/>
        </authorList>
    </citation>
    <scope>IDENTIFICATION</scope>
</reference>
<evidence type="ECO:0000313" key="1">
    <source>
        <dbReference type="Proteomes" id="UP000095281"/>
    </source>
</evidence>
<keyword evidence="1" id="KW-1185">Reference proteome</keyword>
<accession>A0A1I8BKY0</accession>
<dbReference type="AlphaFoldDB" id="A0A1I8BKY0"/>
<dbReference type="Proteomes" id="UP000095281">
    <property type="component" value="Unplaced"/>
</dbReference>
<dbReference type="WBParaSite" id="MhA1_Contig2989.frz3.gene1">
    <property type="protein sequence ID" value="MhA1_Contig2989.frz3.gene1"/>
    <property type="gene ID" value="MhA1_Contig2989.frz3.gene1"/>
</dbReference>
<organism evidence="1 2">
    <name type="scientific">Meloidogyne hapla</name>
    <name type="common">Root-knot nematode worm</name>
    <dbReference type="NCBI Taxonomy" id="6305"/>
    <lineage>
        <taxon>Eukaryota</taxon>
        <taxon>Metazoa</taxon>
        <taxon>Ecdysozoa</taxon>
        <taxon>Nematoda</taxon>
        <taxon>Chromadorea</taxon>
        <taxon>Rhabditida</taxon>
        <taxon>Tylenchina</taxon>
        <taxon>Tylenchomorpha</taxon>
        <taxon>Tylenchoidea</taxon>
        <taxon>Meloidogynidae</taxon>
        <taxon>Meloidogyninae</taxon>
        <taxon>Meloidogyne</taxon>
    </lineage>
</organism>
<sequence>MHSLKRRRQIIKEINSEQLLINYDNTSSISVAIEREEQKRNNKTTRKFKIQQNITSTNNNNVINTMQSTSSLNGYQQIIPCPSNIEQIYCYNGGNCHILTSEYNFTKQLSSPFCRFVERFKRL</sequence>
<evidence type="ECO:0000313" key="2">
    <source>
        <dbReference type="WBParaSite" id="MhA1_Contig2989.frz3.gene1"/>
    </source>
</evidence>
<protein>
    <submittedName>
        <fullName evidence="2">Uncharacterized protein</fullName>
    </submittedName>
</protein>